<organism evidence="2 3">
    <name type="scientific">Endocarpon pusillum</name>
    <dbReference type="NCBI Taxonomy" id="364733"/>
    <lineage>
        <taxon>Eukaryota</taxon>
        <taxon>Fungi</taxon>
        <taxon>Dikarya</taxon>
        <taxon>Ascomycota</taxon>
        <taxon>Pezizomycotina</taxon>
        <taxon>Eurotiomycetes</taxon>
        <taxon>Chaetothyriomycetidae</taxon>
        <taxon>Verrucariales</taxon>
        <taxon>Verrucariaceae</taxon>
        <taxon>Endocarpon</taxon>
    </lineage>
</organism>
<sequence>MKKSCMSSSLKPSTSSSRAPAGSNGDCGPDVVRFQRTCHLLHQLYISHHQILLDSVLQRQIECYDDARRLGMYALCSKDITLIQSSDSEAQLQKEDTPQGLLAIARKADIVVDCAASHFESRAPVDPLSPFCLPQDRPRCEIHFPTAETGLVLFRHEVNRIRKSWFFLNLIEYTYRHNPEAEVTNDKFLRSLHEEVTRMPTTQTFILQNMLLGLARDLDSLTAGRYPRAMDPSGWQVACIFSVLSPEWTRTFGFLRQIYWSKPSEERDQIANFLHGPCDVCFIRRPYLNNTCKLREKGKDTWEL</sequence>
<proteinExistence type="predicted"/>
<dbReference type="EMBL" id="JAACFV010000014">
    <property type="protein sequence ID" value="KAF7512220.1"/>
    <property type="molecule type" value="Genomic_DNA"/>
</dbReference>
<evidence type="ECO:0000313" key="2">
    <source>
        <dbReference type="EMBL" id="KAF7512220.1"/>
    </source>
</evidence>
<keyword evidence="3" id="KW-1185">Reference proteome</keyword>
<dbReference type="OrthoDB" id="10312023at2759"/>
<feature type="compositionally biased region" description="Low complexity" evidence="1">
    <location>
        <begin position="1"/>
        <end position="17"/>
    </location>
</feature>
<evidence type="ECO:0000256" key="1">
    <source>
        <dbReference type="SAM" id="MobiDB-lite"/>
    </source>
</evidence>
<evidence type="ECO:0000313" key="3">
    <source>
        <dbReference type="Proteomes" id="UP000606974"/>
    </source>
</evidence>
<accession>A0A8H7AN08</accession>
<dbReference type="Proteomes" id="UP000606974">
    <property type="component" value="Unassembled WGS sequence"/>
</dbReference>
<reference evidence="2" key="1">
    <citation type="submission" date="2020-02" db="EMBL/GenBank/DDBJ databases">
        <authorList>
            <person name="Palmer J.M."/>
        </authorList>
    </citation>
    <scope>NUCLEOTIDE SEQUENCE</scope>
    <source>
        <strain evidence="2">EPUS1.4</strain>
        <tissue evidence="2">Thallus</tissue>
    </source>
</reference>
<name>A0A8H7AN08_9EURO</name>
<feature type="region of interest" description="Disordered" evidence="1">
    <location>
        <begin position="1"/>
        <end position="25"/>
    </location>
</feature>
<dbReference type="AlphaFoldDB" id="A0A8H7AN08"/>
<protein>
    <submittedName>
        <fullName evidence="2">Uncharacterized protein</fullName>
    </submittedName>
</protein>
<comment type="caution">
    <text evidence="2">The sequence shown here is derived from an EMBL/GenBank/DDBJ whole genome shotgun (WGS) entry which is preliminary data.</text>
</comment>
<gene>
    <name evidence="2" type="ORF">GJ744_002382</name>
</gene>